<protein>
    <submittedName>
        <fullName evidence="2">Uncharacterized protein</fullName>
    </submittedName>
</protein>
<keyword evidence="1" id="KW-0472">Membrane</keyword>
<evidence type="ECO:0000313" key="3">
    <source>
        <dbReference type="Proteomes" id="UP000589552"/>
    </source>
</evidence>
<feature type="transmembrane region" description="Helical" evidence="1">
    <location>
        <begin position="41"/>
        <end position="64"/>
    </location>
</feature>
<name>A0A7X9SXM1_9CORY</name>
<keyword evidence="1" id="KW-1133">Transmembrane helix</keyword>
<reference evidence="2 3" key="1">
    <citation type="submission" date="2020-04" db="EMBL/GenBank/DDBJ databases">
        <authorList>
            <person name="Hitch T.C.A."/>
            <person name="Wylensek D."/>
            <person name="Clavel T."/>
        </authorList>
    </citation>
    <scope>NUCLEOTIDE SEQUENCE [LARGE SCALE GENOMIC DNA]</scope>
    <source>
        <strain evidence="2 3">BL-383-APC-2I</strain>
    </source>
</reference>
<comment type="caution">
    <text evidence="2">The sequence shown here is derived from an EMBL/GenBank/DDBJ whole genome shotgun (WGS) entry which is preliminary data.</text>
</comment>
<dbReference type="EMBL" id="JABAGA010000006">
    <property type="protein sequence ID" value="NMF09959.1"/>
    <property type="molecule type" value="Genomic_DNA"/>
</dbReference>
<dbReference type="AlphaFoldDB" id="A0A7X9SXM1"/>
<gene>
    <name evidence="2" type="ORF">HF852_10195</name>
</gene>
<accession>A0A7X9SXM1</accession>
<proteinExistence type="predicted"/>
<sequence length="98" mass="9871">MTTLASLRDSATIILAQMPGQNLSPQAPGEFGAKFDRGLNFAMYIGIGVAIIGVIVAGAAMALSRREGTSEEATGMALRIGIGATMIGGAGSLIAAFL</sequence>
<feature type="transmembrane region" description="Helical" evidence="1">
    <location>
        <begin position="76"/>
        <end position="97"/>
    </location>
</feature>
<evidence type="ECO:0000256" key="1">
    <source>
        <dbReference type="SAM" id="Phobius"/>
    </source>
</evidence>
<keyword evidence="1" id="KW-0812">Transmembrane</keyword>
<evidence type="ECO:0000313" key="2">
    <source>
        <dbReference type="EMBL" id="NMF09959.1"/>
    </source>
</evidence>
<organism evidence="2 3">
    <name type="scientific">Corynebacterium xerosis</name>
    <dbReference type="NCBI Taxonomy" id="1725"/>
    <lineage>
        <taxon>Bacteria</taxon>
        <taxon>Bacillati</taxon>
        <taxon>Actinomycetota</taxon>
        <taxon>Actinomycetes</taxon>
        <taxon>Mycobacteriales</taxon>
        <taxon>Corynebacteriaceae</taxon>
        <taxon>Corynebacterium</taxon>
    </lineage>
</organism>
<dbReference type="Proteomes" id="UP000589552">
    <property type="component" value="Unassembled WGS sequence"/>
</dbReference>